<evidence type="ECO:0000256" key="8">
    <source>
        <dbReference type="SAM" id="SignalP"/>
    </source>
</evidence>
<evidence type="ECO:0000259" key="9">
    <source>
        <dbReference type="PROSITE" id="PS50893"/>
    </source>
</evidence>
<feature type="domain" description="ABC transmembrane type-1" evidence="10">
    <location>
        <begin position="1"/>
        <end position="281"/>
    </location>
</feature>
<sequence length="561" mass="59367">MIALGLALSAAAMGQAYATAQIFAGVLTGLSPADLAPWFGALAAALGARPVLNFARETTVHFAAGRMKTSLRERLFRAQSDAGILARAGDRAGHRQSLETDGVENLEPYFARYIPQTAVTALTSAAVVVLLVLIDPVVGAVTGTVALAVPLVPRLWDRILADRGASHWQAYEDLNADVVDSLRGMETLKLLGAARRRRDAFRETSRGLLSATLGQLRVSLLESGITALFLVAGPAIALATGIARVQSGALDPVDLFLVVLLSFEAFRPFKELSNHWHAGYMGVSAGRRVLEALEAEPVPQPERQAKTANDGGPAIEADGLAFRYPGSEAYALKDVDFRMEKGSSTAIVGPSGSGKSTLAALLLRLGLPSRGRLLLNGVPTEDLTRDDCTGEIALVSQTPLLFAGSVRDNLRLVAPDAADEELRRALDTAGASELDDTRRGGLDTPVGDSGALLSGGQRQRLAIARALLKNATVLVLDEASSALDARREAEVFDRLTGLSTASGEPVTTVMIAHRLSAVRHADRILVLDEGTLAEEGTWDDLVAADGLFSRLHRAQTTEVTL</sequence>
<dbReference type="RefSeq" id="WP_380618066.1">
    <property type="nucleotide sequence ID" value="NZ_JBHSDK010000003.1"/>
</dbReference>
<dbReference type="InterPro" id="IPR027417">
    <property type="entry name" value="P-loop_NTPase"/>
</dbReference>
<comment type="caution">
    <text evidence="11">The sequence shown here is derived from an EMBL/GenBank/DDBJ whole genome shotgun (WGS) entry which is preliminary data.</text>
</comment>
<organism evidence="11 12">
    <name type="scientific">Salininema proteolyticum</name>
    <dbReference type="NCBI Taxonomy" id="1607685"/>
    <lineage>
        <taxon>Bacteria</taxon>
        <taxon>Bacillati</taxon>
        <taxon>Actinomycetota</taxon>
        <taxon>Actinomycetes</taxon>
        <taxon>Glycomycetales</taxon>
        <taxon>Glycomycetaceae</taxon>
        <taxon>Salininema</taxon>
    </lineage>
</organism>
<evidence type="ECO:0000256" key="7">
    <source>
        <dbReference type="SAM" id="MobiDB-lite"/>
    </source>
</evidence>
<comment type="subcellular location">
    <subcellularLocation>
        <location evidence="1">Cell membrane</location>
        <topology evidence="1">Multi-pass membrane protein</topology>
    </subcellularLocation>
</comment>
<accession>A0ABV8TTT9</accession>
<keyword evidence="8" id="KW-0732">Signal</keyword>
<dbReference type="InterPro" id="IPR003439">
    <property type="entry name" value="ABC_transporter-like_ATP-bd"/>
</dbReference>
<feature type="signal peptide" evidence="8">
    <location>
        <begin position="1"/>
        <end position="18"/>
    </location>
</feature>
<dbReference type="SUPFAM" id="SSF90123">
    <property type="entry name" value="ABC transporter transmembrane region"/>
    <property type="match status" value="1"/>
</dbReference>
<keyword evidence="5" id="KW-1133">Transmembrane helix</keyword>
<dbReference type="PROSITE" id="PS50893">
    <property type="entry name" value="ABC_TRANSPORTER_2"/>
    <property type="match status" value="1"/>
</dbReference>
<dbReference type="InterPro" id="IPR003593">
    <property type="entry name" value="AAA+_ATPase"/>
</dbReference>
<dbReference type="PANTHER" id="PTHR24221">
    <property type="entry name" value="ATP-BINDING CASSETTE SUB-FAMILY B"/>
    <property type="match status" value="1"/>
</dbReference>
<evidence type="ECO:0000256" key="3">
    <source>
        <dbReference type="ARBA" id="ARBA00022741"/>
    </source>
</evidence>
<protein>
    <submittedName>
        <fullName evidence="11">ABC transporter ATP-binding protein/permease</fullName>
    </submittedName>
</protein>
<dbReference type="InterPro" id="IPR011527">
    <property type="entry name" value="ABC1_TM_dom"/>
</dbReference>
<feature type="chain" id="PRO_5046791791" evidence="8">
    <location>
        <begin position="19"/>
        <end position="561"/>
    </location>
</feature>
<proteinExistence type="predicted"/>
<evidence type="ECO:0000256" key="2">
    <source>
        <dbReference type="ARBA" id="ARBA00022692"/>
    </source>
</evidence>
<dbReference type="PROSITE" id="PS00211">
    <property type="entry name" value="ABC_TRANSPORTER_1"/>
    <property type="match status" value="1"/>
</dbReference>
<dbReference type="Gene3D" id="3.40.50.300">
    <property type="entry name" value="P-loop containing nucleotide triphosphate hydrolases"/>
    <property type="match status" value="1"/>
</dbReference>
<keyword evidence="4 11" id="KW-0067">ATP-binding</keyword>
<dbReference type="EMBL" id="JBHSDK010000003">
    <property type="protein sequence ID" value="MFC4334186.1"/>
    <property type="molecule type" value="Genomic_DNA"/>
</dbReference>
<evidence type="ECO:0000256" key="1">
    <source>
        <dbReference type="ARBA" id="ARBA00004651"/>
    </source>
</evidence>
<evidence type="ECO:0000256" key="5">
    <source>
        <dbReference type="ARBA" id="ARBA00022989"/>
    </source>
</evidence>
<keyword evidence="12" id="KW-1185">Reference proteome</keyword>
<evidence type="ECO:0000313" key="11">
    <source>
        <dbReference type="EMBL" id="MFC4334186.1"/>
    </source>
</evidence>
<name>A0ABV8TTT9_9ACTN</name>
<gene>
    <name evidence="11" type="ORF">ACFPET_03140</name>
</gene>
<reference evidence="12" key="1">
    <citation type="journal article" date="2019" name="Int. J. Syst. Evol. Microbiol.">
        <title>The Global Catalogue of Microorganisms (GCM) 10K type strain sequencing project: providing services to taxonomists for standard genome sequencing and annotation.</title>
        <authorList>
            <consortium name="The Broad Institute Genomics Platform"/>
            <consortium name="The Broad Institute Genome Sequencing Center for Infectious Disease"/>
            <person name="Wu L."/>
            <person name="Ma J."/>
        </authorList>
    </citation>
    <scope>NUCLEOTIDE SEQUENCE [LARGE SCALE GENOMIC DNA]</scope>
    <source>
        <strain evidence="12">IBRC-M 10908</strain>
    </source>
</reference>
<dbReference type="InterPro" id="IPR039421">
    <property type="entry name" value="Type_1_exporter"/>
</dbReference>
<dbReference type="GO" id="GO:0005524">
    <property type="term" value="F:ATP binding"/>
    <property type="evidence" value="ECO:0007669"/>
    <property type="project" value="UniProtKB-KW"/>
</dbReference>
<dbReference type="InterPro" id="IPR017871">
    <property type="entry name" value="ABC_transporter-like_CS"/>
</dbReference>
<keyword evidence="3" id="KW-0547">Nucleotide-binding</keyword>
<dbReference type="Gene3D" id="1.20.1560.10">
    <property type="entry name" value="ABC transporter type 1, transmembrane domain"/>
    <property type="match status" value="1"/>
</dbReference>
<evidence type="ECO:0000256" key="6">
    <source>
        <dbReference type="ARBA" id="ARBA00023136"/>
    </source>
</evidence>
<dbReference type="InterPro" id="IPR036640">
    <property type="entry name" value="ABC1_TM_sf"/>
</dbReference>
<evidence type="ECO:0000259" key="10">
    <source>
        <dbReference type="PROSITE" id="PS50929"/>
    </source>
</evidence>
<dbReference type="SUPFAM" id="SSF52540">
    <property type="entry name" value="P-loop containing nucleoside triphosphate hydrolases"/>
    <property type="match status" value="1"/>
</dbReference>
<feature type="domain" description="ABC transporter" evidence="9">
    <location>
        <begin position="315"/>
        <end position="554"/>
    </location>
</feature>
<evidence type="ECO:0000313" key="12">
    <source>
        <dbReference type="Proteomes" id="UP001595823"/>
    </source>
</evidence>
<dbReference type="Pfam" id="PF00664">
    <property type="entry name" value="ABC_membrane"/>
    <property type="match status" value="1"/>
</dbReference>
<feature type="region of interest" description="Disordered" evidence="7">
    <location>
        <begin position="428"/>
        <end position="447"/>
    </location>
</feature>
<keyword evidence="6" id="KW-0472">Membrane</keyword>
<dbReference type="Pfam" id="PF00005">
    <property type="entry name" value="ABC_tran"/>
    <property type="match status" value="1"/>
</dbReference>
<dbReference type="SMART" id="SM00382">
    <property type="entry name" value="AAA"/>
    <property type="match status" value="1"/>
</dbReference>
<dbReference type="Proteomes" id="UP001595823">
    <property type="component" value="Unassembled WGS sequence"/>
</dbReference>
<keyword evidence="2" id="KW-0812">Transmembrane</keyword>
<dbReference type="PROSITE" id="PS50929">
    <property type="entry name" value="ABC_TM1F"/>
    <property type="match status" value="1"/>
</dbReference>
<dbReference type="PANTHER" id="PTHR24221:SF590">
    <property type="entry name" value="COMPONENT LINKED WITH THE ASSEMBLY OF CYTOCHROME' TRANSPORT TRANSMEMBRANE ATP-BINDING PROTEIN ABC TRANSPORTER CYDD-RELATED"/>
    <property type="match status" value="1"/>
</dbReference>
<evidence type="ECO:0000256" key="4">
    <source>
        <dbReference type="ARBA" id="ARBA00022840"/>
    </source>
</evidence>